<dbReference type="Gene3D" id="3.40.50.720">
    <property type="entry name" value="NAD(P)-binding Rossmann-like Domain"/>
    <property type="match status" value="1"/>
</dbReference>
<reference evidence="2 3" key="1">
    <citation type="journal article" date="2016" name="Nat. Commun.">
        <title>Thousands of microbial genomes shed light on interconnected biogeochemical processes in an aquifer system.</title>
        <authorList>
            <person name="Anantharaman K."/>
            <person name="Brown C.T."/>
            <person name="Hug L.A."/>
            <person name="Sharon I."/>
            <person name="Castelle C.J."/>
            <person name="Probst A.J."/>
            <person name="Thomas B.C."/>
            <person name="Singh A."/>
            <person name="Wilkins M.J."/>
            <person name="Karaoz U."/>
            <person name="Brodie E.L."/>
            <person name="Williams K.H."/>
            <person name="Hubbard S.S."/>
            <person name="Banfield J.F."/>
        </authorList>
    </citation>
    <scope>NUCLEOTIDE SEQUENCE [LARGE SCALE GENOMIC DNA]</scope>
</reference>
<proteinExistence type="predicted"/>
<evidence type="ECO:0000313" key="2">
    <source>
        <dbReference type="EMBL" id="OGZ55431.1"/>
    </source>
</evidence>
<dbReference type="Proteomes" id="UP000177954">
    <property type="component" value="Unassembled WGS sequence"/>
</dbReference>
<dbReference type="PANTHER" id="PTHR43377">
    <property type="entry name" value="BILIVERDIN REDUCTASE A"/>
    <property type="match status" value="1"/>
</dbReference>
<sequence>MRKTLLIGYGQFGKILFEKLQKLAEVEIAAHEWREKLAGKDWAIIATPVASHVEITRDCLEAGLNVFCEKPLSENPREIEEIFDLAKEKNRKIYIDDVFLWRQEYGYLSVPRGPLRSISFEMKKYGTFHDSLLSTHVYHDLYMLISLVGFGETKNLIVTRAEAPLEKGRIDILDFSLAYSNVPIIASYDRTQQEKTKKIAVNENALWLNDLVIIDTKKIPIPAHDALMRMLEAVLNEKVDFSYNNKLALEATRLLAQIKEKIAQK</sequence>
<dbReference type="PANTHER" id="PTHR43377:SF6">
    <property type="entry name" value="GFO_IDH_MOCA-LIKE OXIDOREDUCTASE N-TERMINAL DOMAIN-CONTAINING PROTEIN"/>
    <property type="match status" value="1"/>
</dbReference>
<evidence type="ECO:0000259" key="1">
    <source>
        <dbReference type="Pfam" id="PF01408"/>
    </source>
</evidence>
<accession>A0A1G2GZN7</accession>
<organism evidence="2 3">
    <name type="scientific">Candidatus Ryanbacteria bacterium RIFCSPLOWO2_02_FULL_47_14</name>
    <dbReference type="NCBI Taxonomy" id="1802129"/>
    <lineage>
        <taxon>Bacteria</taxon>
        <taxon>Candidatus Ryaniibacteriota</taxon>
    </lineage>
</organism>
<dbReference type="Pfam" id="PF01408">
    <property type="entry name" value="GFO_IDH_MocA"/>
    <property type="match status" value="1"/>
</dbReference>
<protein>
    <recommendedName>
        <fullName evidence="1">Gfo/Idh/MocA-like oxidoreductase N-terminal domain-containing protein</fullName>
    </recommendedName>
</protein>
<dbReference type="GO" id="GO:0000166">
    <property type="term" value="F:nucleotide binding"/>
    <property type="evidence" value="ECO:0007669"/>
    <property type="project" value="InterPro"/>
</dbReference>
<gene>
    <name evidence="2" type="ORF">A3J04_03415</name>
</gene>
<name>A0A1G2GZN7_9BACT</name>
<dbReference type="Gene3D" id="3.30.360.10">
    <property type="entry name" value="Dihydrodipicolinate Reductase, domain 2"/>
    <property type="match status" value="1"/>
</dbReference>
<dbReference type="InterPro" id="IPR000683">
    <property type="entry name" value="Gfo/Idh/MocA-like_OxRdtase_N"/>
</dbReference>
<dbReference type="AlphaFoldDB" id="A0A1G2GZN7"/>
<evidence type="ECO:0000313" key="3">
    <source>
        <dbReference type="Proteomes" id="UP000177954"/>
    </source>
</evidence>
<dbReference type="EMBL" id="MHNZ01000033">
    <property type="protein sequence ID" value="OGZ55431.1"/>
    <property type="molecule type" value="Genomic_DNA"/>
</dbReference>
<feature type="domain" description="Gfo/Idh/MocA-like oxidoreductase N-terminal" evidence="1">
    <location>
        <begin position="26"/>
        <end position="94"/>
    </location>
</feature>
<dbReference type="InterPro" id="IPR051450">
    <property type="entry name" value="Gfo/Idh/MocA_Oxidoreductases"/>
</dbReference>
<comment type="caution">
    <text evidence="2">The sequence shown here is derived from an EMBL/GenBank/DDBJ whole genome shotgun (WGS) entry which is preliminary data.</text>
</comment>
<dbReference type="InterPro" id="IPR036291">
    <property type="entry name" value="NAD(P)-bd_dom_sf"/>
</dbReference>
<dbReference type="SUPFAM" id="SSF51735">
    <property type="entry name" value="NAD(P)-binding Rossmann-fold domains"/>
    <property type="match status" value="1"/>
</dbReference>
<dbReference type="STRING" id="1802129.A3J04_03415"/>